<dbReference type="CDD" id="cd16936">
    <property type="entry name" value="HATPase_RsbW-like"/>
    <property type="match status" value="1"/>
</dbReference>
<dbReference type="Pfam" id="PF07568">
    <property type="entry name" value="HisKA_2"/>
    <property type="match status" value="1"/>
</dbReference>
<keyword evidence="1" id="KW-0285">Flavoprotein</keyword>
<geneLocation type="plasmid" evidence="8">
    <name>pmppm01 dna</name>
</geneLocation>
<feature type="domain" description="PAC" evidence="6">
    <location>
        <begin position="94"/>
        <end position="148"/>
    </location>
</feature>
<protein>
    <submittedName>
        <fullName evidence="7">PAS sensor protein</fullName>
    </submittedName>
</protein>
<dbReference type="SUPFAM" id="SSF55874">
    <property type="entry name" value="ATPase domain of HSP90 chaperone/DNA topoisomerase II/histidine kinase"/>
    <property type="match status" value="1"/>
</dbReference>
<dbReference type="Pfam" id="PF02518">
    <property type="entry name" value="HATPase_c"/>
    <property type="match status" value="1"/>
</dbReference>
<dbReference type="InterPro" id="IPR000700">
    <property type="entry name" value="PAS-assoc_C"/>
</dbReference>
<keyword evidence="3" id="KW-0157">Chromophore</keyword>
<dbReference type="PANTHER" id="PTHR47429">
    <property type="entry name" value="PROTEIN TWIN LOV 1"/>
    <property type="match status" value="1"/>
</dbReference>
<dbReference type="SMART" id="SM00091">
    <property type="entry name" value="PAS"/>
    <property type="match status" value="1"/>
</dbReference>
<feature type="domain" description="PAS" evidence="5">
    <location>
        <begin position="42"/>
        <end position="93"/>
    </location>
</feature>
<evidence type="ECO:0000259" key="6">
    <source>
        <dbReference type="PROSITE" id="PS50113"/>
    </source>
</evidence>
<dbReference type="PANTHER" id="PTHR47429:SF2">
    <property type="entry name" value="PROTEIN TWIN LOV 1"/>
    <property type="match status" value="1"/>
</dbReference>
<organism evidence="7 8">
    <name type="scientific">Methylorubrum populi</name>
    <dbReference type="NCBI Taxonomy" id="223967"/>
    <lineage>
        <taxon>Bacteria</taxon>
        <taxon>Pseudomonadati</taxon>
        <taxon>Pseudomonadota</taxon>
        <taxon>Alphaproteobacteria</taxon>
        <taxon>Hyphomicrobiales</taxon>
        <taxon>Methylobacteriaceae</taxon>
        <taxon>Methylorubrum</taxon>
    </lineage>
</organism>
<dbReference type="Pfam" id="PF13426">
    <property type="entry name" value="PAS_9"/>
    <property type="match status" value="1"/>
</dbReference>
<dbReference type="Gene3D" id="3.30.565.10">
    <property type="entry name" value="Histidine kinase-like ATPase, C-terminal domain"/>
    <property type="match status" value="1"/>
</dbReference>
<evidence type="ECO:0000259" key="5">
    <source>
        <dbReference type="PROSITE" id="PS50112"/>
    </source>
</evidence>
<dbReference type="CDD" id="cd00130">
    <property type="entry name" value="PAS"/>
    <property type="match status" value="1"/>
</dbReference>
<dbReference type="InterPro" id="IPR011495">
    <property type="entry name" value="Sig_transdc_His_kin_sub2_dim/P"/>
</dbReference>
<evidence type="ECO:0000256" key="3">
    <source>
        <dbReference type="ARBA" id="ARBA00022991"/>
    </source>
</evidence>
<gene>
    <name evidence="7" type="ORF">MPPM_5438</name>
</gene>
<reference evidence="7 8" key="1">
    <citation type="journal article" date="2016" name="Genome Announc.">
        <title>Complete Genome Sequence of Methylobacterium populi P-1M, Isolated from Pink-Pigmented Household Biofilm.</title>
        <authorList>
            <person name="Morohoshi T."/>
            <person name="Ikeda T."/>
        </authorList>
    </citation>
    <scope>NUCLEOTIDE SEQUENCE [LARGE SCALE GENOMIC DNA]</scope>
    <source>
        <strain evidence="7 8">P-1M</strain>
        <plasmid evidence="8">Plasmid pmppm01 dna</plasmid>
    </source>
</reference>
<dbReference type="InterPro" id="IPR003594">
    <property type="entry name" value="HATPase_dom"/>
</dbReference>
<dbReference type="AlphaFoldDB" id="A0A160PMN2"/>
<dbReference type="OrthoDB" id="7991996at2"/>
<dbReference type="Gene3D" id="3.30.450.20">
    <property type="entry name" value="PAS domain"/>
    <property type="match status" value="1"/>
</dbReference>
<dbReference type="RefSeq" id="WP_096488055.1">
    <property type="nucleotide sequence ID" value="NZ_AP014810.1"/>
</dbReference>
<keyword evidence="7" id="KW-0614">Plasmid</keyword>
<dbReference type="SMART" id="SM00387">
    <property type="entry name" value="HATPase_c"/>
    <property type="match status" value="1"/>
</dbReference>
<dbReference type="PROSITE" id="PS50113">
    <property type="entry name" value="PAC"/>
    <property type="match status" value="1"/>
</dbReference>
<evidence type="ECO:0000256" key="2">
    <source>
        <dbReference type="ARBA" id="ARBA00022643"/>
    </source>
</evidence>
<evidence type="ECO:0000313" key="7">
    <source>
        <dbReference type="EMBL" id="BAU94043.1"/>
    </source>
</evidence>
<dbReference type="PROSITE" id="PS50112">
    <property type="entry name" value="PAS"/>
    <property type="match status" value="1"/>
</dbReference>
<accession>A0A160PMN2</accession>
<dbReference type="InterPro" id="IPR001610">
    <property type="entry name" value="PAC"/>
</dbReference>
<keyword evidence="2" id="KW-0288">FMN</keyword>
<feature type="coiled-coil region" evidence="4">
    <location>
        <begin position="139"/>
        <end position="166"/>
    </location>
</feature>
<dbReference type="Proteomes" id="UP000218288">
    <property type="component" value="Plasmid pMPPM01"/>
</dbReference>
<evidence type="ECO:0000256" key="4">
    <source>
        <dbReference type="SAM" id="Coils"/>
    </source>
</evidence>
<name>A0A160PMN2_9HYPH</name>
<evidence type="ECO:0000313" key="8">
    <source>
        <dbReference type="Proteomes" id="UP000218288"/>
    </source>
</evidence>
<evidence type="ECO:0000256" key="1">
    <source>
        <dbReference type="ARBA" id="ARBA00022630"/>
    </source>
</evidence>
<dbReference type="InterPro" id="IPR035965">
    <property type="entry name" value="PAS-like_dom_sf"/>
</dbReference>
<dbReference type="InterPro" id="IPR036890">
    <property type="entry name" value="HATPase_C_sf"/>
</dbReference>
<dbReference type="NCBIfam" id="TIGR00229">
    <property type="entry name" value="sensory_box"/>
    <property type="match status" value="1"/>
</dbReference>
<sequence length="374" mass="40706">MPGRERSRRRNAEIEAAHEFDDPFAAAVRSGRIPVTITDPREPDNPLVYVNDAFARVTGYPRDEVIGRNCRFLQGPGTDQATVARIRAAVERGEPIEVELLNYRRDGTPFWNVLFISPVRDAAGDLVFFYGTQVDLTARKALERDLQSANEELAAALARQDLLLREVDHRVKNNLQLVASLLHLQSRSFQDAGLRTLVDGMIERVAAIGTLHTKLYQATDVHHVDVGAYLADLARDTLATSGRGDTVRLDLDIDPVAAARVPARDAASLGLIVNELVTNALKHAFPNGRPGRLTLRLAAIGPSGAPTLEVEDDGIGRDAGQLVSPRPRAASGFGTTLLTMLAKQLRTEVAWEDATPGTRVRLLPRANGSTSLPS</sequence>
<dbReference type="SMART" id="SM00086">
    <property type="entry name" value="PAC"/>
    <property type="match status" value="1"/>
</dbReference>
<dbReference type="InterPro" id="IPR000014">
    <property type="entry name" value="PAS"/>
</dbReference>
<proteinExistence type="predicted"/>
<keyword evidence="4" id="KW-0175">Coiled coil</keyword>
<dbReference type="EMBL" id="AP014810">
    <property type="protein sequence ID" value="BAU94043.1"/>
    <property type="molecule type" value="Genomic_DNA"/>
</dbReference>
<dbReference type="SUPFAM" id="SSF55785">
    <property type="entry name" value="PYP-like sensor domain (PAS domain)"/>
    <property type="match status" value="1"/>
</dbReference>